<name>A0ABU7IY04_9FLAO</name>
<reference evidence="2 3" key="1">
    <citation type="submission" date="2024-01" db="EMBL/GenBank/DDBJ databases">
        <title>Maribacter spp. originated from different algae showed divergent polysaccharides utilization ability.</title>
        <authorList>
            <person name="Wang H."/>
            <person name="Wu Y."/>
        </authorList>
    </citation>
    <scope>NUCLEOTIDE SEQUENCE [LARGE SCALE GENOMIC DNA]</scope>
    <source>
        <strain evidence="2 3">PR1</strain>
    </source>
</reference>
<sequence>MEKKENQEKLFNRFNLRDRVPYTNFYKRFKGVDDLCFLYPLPRIIMATAARRASTKWGSPLLKPLGQEREIHNRQGGPKTIEMDIGHDQDGIPYRIGLIE</sequence>
<gene>
    <name evidence="2" type="ORF">V1I91_17480</name>
</gene>
<evidence type="ECO:0000256" key="1">
    <source>
        <dbReference type="SAM" id="MobiDB-lite"/>
    </source>
</evidence>
<dbReference type="EMBL" id="JAZDDG010000009">
    <property type="protein sequence ID" value="MEE1977874.1"/>
    <property type="molecule type" value="Genomic_DNA"/>
</dbReference>
<proteinExistence type="predicted"/>
<keyword evidence="3" id="KW-1185">Reference proteome</keyword>
<accession>A0ABU7IY04</accession>
<comment type="caution">
    <text evidence="2">The sequence shown here is derived from an EMBL/GenBank/DDBJ whole genome shotgun (WGS) entry which is preliminary data.</text>
</comment>
<feature type="region of interest" description="Disordered" evidence="1">
    <location>
        <begin position="69"/>
        <end position="88"/>
    </location>
</feature>
<organism evidence="2 3">
    <name type="scientific">Maribacter cobaltidurans</name>
    <dbReference type="NCBI Taxonomy" id="1178778"/>
    <lineage>
        <taxon>Bacteria</taxon>
        <taxon>Pseudomonadati</taxon>
        <taxon>Bacteroidota</taxon>
        <taxon>Flavobacteriia</taxon>
        <taxon>Flavobacteriales</taxon>
        <taxon>Flavobacteriaceae</taxon>
        <taxon>Maribacter</taxon>
    </lineage>
</organism>
<dbReference type="Proteomes" id="UP001356308">
    <property type="component" value="Unassembled WGS sequence"/>
</dbReference>
<evidence type="ECO:0000313" key="2">
    <source>
        <dbReference type="EMBL" id="MEE1977874.1"/>
    </source>
</evidence>
<evidence type="ECO:0000313" key="3">
    <source>
        <dbReference type="Proteomes" id="UP001356308"/>
    </source>
</evidence>
<protein>
    <submittedName>
        <fullName evidence="2">Uncharacterized protein</fullName>
    </submittedName>
</protein>
<dbReference type="RefSeq" id="WP_272652558.1">
    <property type="nucleotide sequence ID" value="NZ_JAZDDG010000009.1"/>
</dbReference>